<dbReference type="InterPro" id="IPR002883">
    <property type="entry name" value="CBM10/Dockerin_dom"/>
</dbReference>
<dbReference type="EMBL" id="MCFG01000119">
    <property type="protein sequence ID" value="ORX81440.1"/>
    <property type="molecule type" value="Genomic_DNA"/>
</dbReference>
<evidence type="ECO:0000256" key="3">
    <source>
        <dbReference type="ARBA" id="ARBA00022801"/>
    </source>
</evidence>
<sequence>MILTFVLIILSIIISSLAKDTCWGEKLGYPCCPPTNCRIFYVNDDGDWGFHNYKWCAIDKKICDSSKSTETTDCWAKKFGYECCPPGVCEVSQKDENGSWGAYDGEWCGIIPSYCHKQD</sequence>
<accession>A0A1Y1X6M7</accession>
<gene>
    <name evidence="6" type="ORF">BCR32DRAFT_293290</name>
</gene>
<comment type="caution">
    <text evidence="6">The sequence shown here is derived from an EMBL/GenBank/DDBJ whole genome shotgun (WGS) entry which is preliminary data.</text>
</comment>
<reference evidence="6 7" key="2">
    <citation type="submission" date="2016-08" db="EMBL/GenBank/DDBJ databases">
        <title>Pervasive Adenine N6-methylation of Active Genes in Fungi.</title>
        <authorList>
            <consortium name="DOE Joint Genome Institute"/>
            <person name="Mondo S.J."/>
            <person name="Dannebaum R.O."/>
            <person name="Kuo R.C."/>
            <person name="Labutti K."/>
            <person name="Haridas S."/>
            <person name="Kuo A."/>
            <person name="Salamov A."/>
            <person name="Ahrendt S.R."/>
            <person name="Lipzen A."/>
            <person name="Sullivan W."/>
            <person name="Andreopoulos W.B."/>
            <person name="Clum A."/>
            <person name="Lindquist E."/>
            <person name="Daum C."/>
            <person name="Ramamoorthy G.K."/>
            <person name="Gryganskyi A."/>
            <person name="Culley D."/>
            <person name="Magnuson J.K."/>
            <person name="James T.Y."/>
            <person name="O'Malley M.A."/>
            <person name="Stajich J.E."/>
            <person name="Spatafora J.W."/>
            <person name="Visel A."/>
            <person name="Grigoriev I.V."/>
        </authorList>
    </citation>
    <scope>NUCLEOTIDE SEQUENCE [LARGE SCALE GENOMIC DNA]</scope>
    <source>
        <strain evidence="6 7">S4</strain>
    </source>
</reference>
<evidence type="ECO:0000256" key="1">
    <source>
        <dbReference type="ARBA" id="ARBA00022729"/>
    </source>
</evidence>
<evidence type="ECO:0000313" key="7">
    <source>
        <dbReference type="Proteomes" id="UP000193944"/>
    </source>
</evidence>
<dbReference type="Proteomes" id="UP000193944">
    <property type="component" value="Unassembled WGS sequence"/>
</dbReference>
<name>A0A1Y1X6M7_9FUNG</name>
<reference evidence="6 7" key="1">
    <citation type="submission" date="2016-08" db="EMBL/GenBank/DDBJ databases">
        <title>A Parts List for Fungal Cellulosomes Revealed by Comparative Genomics.</title>
        <authorList>
            <consortium name="DOE Joint Genome Institute"/>
            <person name="Haitjema C.H."/>
            <person name="Gilmore S.P."/>
            <person name="Henske J.K."/>
            <person name="Solomon K.V."/>
            <person name="De Groot R."/>
            <person name="Kuo A."/>
            <person name="Mondo S.J."/>
            <person name="Salamov A.A."/>
            <person name="Labutti K."/>
            <person name="Zhao Z."/>
            <person name="Chiniquy J."/>
            <person name="Barry K."/>
            <person name="Brewer H.M."/>
            <person name="Purvine S.O."/>
            <person name="Wright A.T."/>
            <person name="Boxma B."/>
            <person name="Van Alen T."/>
            <person name="Hackstein J.H."/>
            <person name="Baker S.E."/>
            <person name="Grigoriev I.V."/>
            <person name="O'Malley M.A."/>
        </authorList>
    </citation>
    <scope>NUCLEOTIDE SEQUENCE [LARGE SCALE GENOMIC DNA]</scope>
    <source>
        <strain evidence="6 7">S4</strain>
    </source>
</reference>
<protein>
    <recommendedName>
        <fullName evidence="5">CBM10 domain-containing protein</fullName>
    </recommendedName>
</protein>
<evidence type="ECO:0000256" key="2">
    <source>
        <dbReference type="ARBA" id="ARBA00022737"/>
    </source>
</evidence>
<dbReference type="Gene3D" id="3.90.1220.10">
    <property type="entry name" value="Cellulose docking domain, dockering"/>
    <property type="match status" value="2"/>
</dbReference>
<evidence type="ECO:0000313" key="6">
    <source>
        <dbReference type="EMBL" id="ORX81440.1"/>
    </source>
</evidence>
<dbReference type="PROSITE" id="PS51763">
    <property type="entry name" value="CBM10"/>
    <property type="match status" value="2"/>
</dbReference>
<proteinExistence type="predicted"/>
<dbReference type="AlphaFoldDB" id="A0A1Y1X6M7"/>
<dbReference type="SUPFAM" id="SSF64571">
    <property type="entry name" value="Cellulose docking domain, dockering"/>
    <property type="match status" value="2"/>
</dbReference>
<dbReference type="OrthoDB" id="2138441at2759"/>
<feature type="domain" description="CBM10" evidence="5">
    <location>
        <begin position="21"/>
        <end position="59"/>
    </location>
</feature>
<keyword evidence="1 4" id="KW-0732">Signal</keyword>
<feature type="domain" description="CBM10" evidence="5">
    <location>
        <begin position="73"/>
        <end position="111"/>
    </location>
</feature>
<keyword evidence="2" id="KW-0677">Repeat</keyword>
<evidence type="ECO:0000256" key="4">
    <source>
        <dbReference type="SAM" id="SignalP"/>
    </source>
</evidence>
<keyword evidence="7" id="KW-1185">Reference proteome</keyword>
<feature type="signal peptide" evidence="4">
    <location>
        <begin position="1"/>
        <end position="18"/>
    </location>
</feature>
<organism evidence="6 7">
    <name type="scientific">Anaeromyces robustus</name>
    <dbReference type="NCBI Taxonomy" id="1754192"/>
    <lineage>
        <taxon>Eukaryota</taxon>
        <taxon>Fungi</taxon>
        <taxon>Fungi incertae sedis</taxon>
        <taxon>Chytridiomycota</taxon>
        <taxon>Chytridiomycota incertae sedis</taxon>
        <taxon>Neocallimastigomycetes</taxon>
        <taxon>Neocallimastigales</taxon>
        <taxon>Neocallimastigaceae</taxon>
        <taxon>Anaeromyces</taxon>
    </lineage>
</organism>
<dbReference type="GO" id="GO:0016787">
    <property type="term" value="F:hydrolase activity"/>
    <property type="evidence" value="ECO:0007669"/>
    <property type="project" value="UniProtKB-KW"/>
</dbReference>
<dbReference type="InterPro" id="IPR009034">
    <property type="entry name" value="Dockerin_dom_fun_sf"/>
</dbReference>
<feature type="chain" id="PRO_5013163897" description="CBM10 domain-containing protein" evidence="4">
    <location>
        <begin position="19"/>
        <end position="119"/>
    </location>
</feature>
<dbReference type="Pfam" id="PF02013">
    <property type="entry name" value="CBM_10"/>
    <property type="match status" value="2"/>
</dbReference>
<keyword evidence="3" id="KW-0378">Hydrolase</keyword>
<evidence type="ECO:0000259" key="5">
    <source>
        <dbReference type="PROSITE" id="PS51763"/>
    </source>
</evidence>